<proteinExistence type="predicted"/>
<sequence length="105" mass="11854">MQIDIFSQTYKCQSQGLRSSWPIKKSTEMANGKIYLCGTFWLTCKTLCVGVLDHLFAECCALLCLPASAAIMYPRIVCYYNSQQVLQLIGRGRRSSDVTVDYIII</sequence>
<reference evidence="1 2" key="1">
    <citation type="submission" date="2021-07" db="EMBL/GenBank/DDBJ databases">
        <authorList>
            <person name="Palmer J.M."/>
        </authorList>
    </citation>
    <scope>NUCLEOTIDE SEQUENCE [LARGE SCALE GENOMIC DNA]</scope>
    <source>
        <strain evidence="1 2">AT_MEX2019</strain>
        <tissue evidence="1">Muscle</tissue>
    </source>
</reference>
<keyword evidence="2" id="KW-1185">Reference proteome</keyword>
<accession>A0ABU7B4B9</accession>
<evidence type="ECO:0000313" key="1">
    <source>
        <dbReference type="EMBL" id="MED6245387.1"/>
    </source>
</evidence>
<gene>
    <name evidence="1" type="ORF">ATANTOWER_002467</name>
</gene>
<dbReference type="EMBL" id="JAHUTI010040589">
    <property type="protein sequence ID" value="MED6245387.1"/>
    <property type="molecule type" value="Genomic_DNA"/>
</dbReference>
<name>A0ABU7B4B9_9TELE</name>
<organism evidence="1 2">
    <name type="scientific">Ataeniobius toweri</name>
    <dbReference type="NCBI Taxonomy" id="208326"/>
    <lineage>
        <taxon>Eukaryota</taxon>
        <taxon>Metazoa</taxon>
        <taxon>Chordata</taxon>
        <taxon>Craniata</taxon>
        <taxon>Vertebrata</taxon>
        <taxon>Euteleostomi</taxon>
        <taxon>Actinopterygii</taxon>
        <taxon>Neopterygii</taxon>
        <taxon>Teleostei</taxon>
        <taxon>Neoteleostei</taxon>
        <taxon>Acanthomorphata</taxon>
        <taxon>Ovalentaria</taxon>
        <taxon>Atherinomorphae</taxon>
        <taxon>Cyprinodontiformes</taxon>
        <taxon>Goodeidae</taxon>
        <taxon>Ataeniobius</taxon>
    </lineage>
</organism>
<evidence type="ECO:0000313" key="2">
    <source>
        <dbReference type="Proteomes" id="UP001345963"/>
    </source>
</evidence>
<dbReference type="Proteomes" id="UP001345963">
    <property type="component" value="Unassembled WGS sequence"/>
</dbReference>
<comment type="caution">
    <text evidence="1">The sequence shown here is derived from an EMBL/GenBank/DDBJ whole genome shotgun (WGS) entry which is preliminary data.</text>
</comment>
<protein>
    <submittedName>
        <fullName evidence="1">Uncharacterized protein</fullName>
    </submittedName>
</protein>